<keyword evidence="3" id="KW-1185">Reference proteome</keyword>
<sequence length="1333" mass="150562">MTVFMRPRFATVQIRKCHFHCSGLAIGVRFRRRPEPWHQQRSPRKSLKVRTSLPELKVAANHPAKGFVPSDDKQRLHCVLCTANAPPSADSSVEWKNYRKHEKSETHKRAVARDALQQKQVAEIRRNQEADATRQRDAERQFAGLRDVNLPEKRAYRVQSTAETDLWMQIDPDPHGVGFDAGISAAPHDTLLSLWNAETMGLNSTFSLDPSNTGDSLDEDDTDEILAEIMRSAGKREKLLPRNDPKSAEWFPYPSKMLFLLDTLDNLPRLRISNSLMKVFLWILKESGAHDVPSFEHLRKIQKSLRTKCGVPTTQYKTAKGNIFHMNDPRTLVAKDWANPETRKFIHVYPEIPEDGVIREIWHAQKWRKDMDLDNLSPMYAAPHCHFFVNELARLKNGDLVIPIRWIKFKNIVCADAFKVELDDEGLATVLDTSTILISTLDLVSNFLDLEDEQGIPAWSAETKKKKYPDCMPNPKRALAQGDCIYSCFIDYFGDDVSGNRSKSWNKHWNAYMTNRGLPRELLQQEYHIHFISTSPNASITEQFTVFKSVLELTHKDPVKVRDADTRETTQLCIYVNAGPSDNPMQSEITGHIGAKGNHMCRKCKAGGTEIEKETDACFHSLFEPGTPRSKEDILTELKKQVKLACSGVAKPIKETQTATGVKDAYTQHWINYLLDQFSIKKTETPTRSNTEIQEELVQWTLDNEAKIYSGFLTLKGFDPTKDTPVEILHTILLGVVKYIWHSSHTKWNDTQKQTYSRRLQATNIDGLSVHPIRANYIMQYANSLIGRQLKTIAQTNVFHVYGIVNDAQFATWRAVGELSALIWFTEIRDLKEYCSDLHIAVGNVLDTFAVLDPTKILTKIKLHLLSHTPEDVVAFGPLIGVMTEMYECFNAVFRYCSILSNHLAPSRDIALQLADQEGLKHRLTGGWWPSETEGEWEQASPAVRAFLHTRPVLQKLVGWTVKNSHVPGSVKRVPLPKRVKGAPQPKPPTIKLNVTHASQALNSEGYDMSATWFPCRQLISASLDECKKGSWVFAKCPLTGGTIVGPIDDILDDGIGPPIIILDVFQVSDERHEIFGMPVLTRRQSETTYLIIPTIDVKFLFNAQHDCNAAGCSASGQRRRMQERVESDLFDTFIVHEPLERFIINTHAFHNAHLLRQVLPRALTAPIALFVDRKEKHYELATTLRETKDARRKHLKEKKALKKKDTDAAKEAGGAGPAKTQKRKAKTAGKRKAPATRKAAPKAKKSNQDDEESGDDSSESDSDPANSAESGDDGPPRKKRRRLEQSNVDSDSDYAAQAEEEQAEGGGIRRHTRARRLPARFAQGASDFSDSE</sequence>
<comment type="caution">
    <text evidence="2">The sequence shown here is derived from an EMBL/GenBank/DDBJ whole genome shotgun (WGS) entry which is preliminary data.</text>
</comment>
<dbReference type="EMBL" id="JARJCM010000027">
    <property type="protein sequence ID" value="KAJ7039290.1"/>
    <property type="molecule type" value="Genomic_DNA"/>
</dbReference>
<evidence type="ECO:0000313" key="3">
    <source>
        <dbReference type="Proteomes" id="UP001218188"/>
    </source>
</evidence>
<dbReference type="Proteomes" id="UP001218188">
    <property type="component" value="Unassembled WGS sequence"/>
</dbReference>
<organism evidence="2 3">
    <name type="scientific">Mycena alexandri</name>
    <dbReference type="NCBI Taxonomy" id="1745969"/>
    <lineage>
        <taxon>Eukaryota</taxon>
        <taxon>Fungi</taxon>
        <taxon>Dikarya</taxon>
        <taxon>Basidiomycota</taxon>
        <taxon>Agaricomycotina</taxon>
        <taxon>Agaricomycetes</taxon>
        <taxon>Agaricomycetidae</taxon>
        <taxon>Agaricales</taxon>
        <taxon>Marasmiineae</taxon>
        <taxon>Mycenaceae</taxon>
        <taxon>Mycena</taxon>
    </lineage>
</organism>
<feature type="compositionally biased region" description="Acidic residues" evidence="1">
    <location>
        <begin position="1250"/>
        <end position="1263"/>
    </location>
</feature>
<proteinExistence type="predicted"/>
<dbReference type="PANTHER" id="PTHR31912">
    <property type="entry name" value="IP13529P"/>
    <property type="match status" value="1"/>
</dbReference>
<protein>
    <submittedName>
        <fullName evidence="2">Uncharacterized protein</fullName>
    </submittedName>
</protein>
<reference evidence="2" key="1">
    <citation type="submission" date="2023-03" db="EMBL/GenBank/DDBJ databases">
        <title>Massive genome expansion in bonnet fungi (Mycena s.s.) driven by repeated elements and novel gene families across ecological guilds.</title>
        <authorList>
            <consortium name="Lawrence Berkeley National Laboratory"/>
            <person name="Harder C.B."/>
            <person name="Miyauchi S."/>
            <person name="Viragh M."/>
            <person name="Kuo A."/>
            <person name="Thoen E."/>
            <person name="Andreopoulos B."/>
            <person name="Lu D."/>
            <person name="Skrede I."/>
            <person name="Drula E."/>
            <person name="Henrissat B."/>
            <person name="Morin E."/>
            <person name="Kohler A."/>
            <person name="Barry K."/>
            <person name="LaButti K."/>
            <person name="Morin E."/>
            <person name="Salamov A."/>
            <person name="Lipzen A."/>
            <person name="Mereny Z."/>
            <person name="Hegedus B."/>
            <person name="Baldrian P."/>
            <person name="Stursova M."/>
            <person name="Weitz H."/>
            <person name="Taylor A."/>
            <person name="Grigoriev I.V."/>
            <person name="Nagy L.G."/>
            <person name="Martin F."/>
            <person name="Kauserud H."/>
        </authorList>
    </citation>
    <scope>NUCLEOTIDE SEQUENCE</scope>
    <source>
        <strain evidence="2">CBHHK200</strain>
    </source>
</reference>
<feature type="compositionally biased region" description="Basic residues" evidence="1">
    <location>
        <begin position="1221"/>
        <end position="1246"/>
    </location>
</feature>
<feature type="compositionally biased region" description="Basic residues" evidence="1">
    <location>
        <begin position="1191"/>
        <end position="1203"/>
    </location>
</feature>
<feature type="compositionally biased region" description="Basic residues" evidence="1">
    <location>
        <begin position="1309"/>
        <end position="1319"/>
    </location>
</feature>
<evidence type="ECO:0000256" key="1">
    <source>
        <dbReference type="SAM" id="MobiDB-lite"/>
    </source>
</evidence>
<evidence type="ECO:0000313" key="2">
    <source>
        <dbReference type="EMBL" id="KAJ7039290.1"/>
    </source>
</evidence>
<accession>A0AAD6X8F9</accession>
<gene>
    <name evidence="2" type="ORF">C8F04DRAFT_1033456</name>
</gene>
<dbReference type="PANTHER" id="PTHR31912:SF34">
    <property type="entry name" value="NOTOCHORD-RELATED PROTEIN"/>
    <property type="match status" value="1"/>
</dbReference>
<feature type="region of interest" description="Disordered" evidence="1">
    <location>
        <begin position="1189"/>
        <end position="1333"/>
    </location>
</feature>
<name>A0AAD6X8F9_9AGAR</name>